<dbReference type="SUPFAM" id="SSF55073">
    <property type="entry name" value="Nucleotide cyclase"/>
    <property type="match status" value="1"/>
</dbReference>
<gene>
    <name evidence="2" type="ORF">SRIMR7_09080</name>
</gene>
<dbReference type="RefSeq" id="WP_063604398.1">
    <property type="nucleotide sequence ID" value="NZ_CP043497.1"/>
</dbReference>
<evidence type="ECO:0008006" key="4">
    <source>
        <dbReference type="Google" id="ProtNLM"/>
    </source>
</evidence>
<feature type="region of interest" description="Disordered" evidence="1">
    <location>
        <begin position="173"/>
        <end position="266"/>
    </location>
</feature>
<evidence type="ECO:0000313" key="2">
    <source>
        <dbReference type="EMBL" id="UNZ02298.1"/>
    </source>
</evidence>
<dbReference type="Proteomes" id="UP000829494">
    <property type="component" value="Chromosome"/>
</dbReference>
<evidence type="ECO:0000256" key="1">
    <source>
        <dbReference type="SAM" id="MobiDB-lite"/>
    </source>
</evidence>
<reference evidence="2 3" key="1">
    <citation type="submission" date="2022-03" db="EMBL/GenBank/DDBJ databases">
        <title>Complete genome of Streptomyces rimosus ssp. rimosus R7 (=ATCC 10970).</title>
        <authorList>
            <person name="Beganovic S."/>
            <person name="Ruckert C."/>
            <person name="Busche T."/>
            <person name="Kalinowski J."/>
            <person name="Wittmann C."/>
        </authorList>
    </citation>
    <scope>NUCLEOTIDE SEQUENCE [LARGE SCALE GENOMIC DNA]</scope>
    <source>
        <strain evidence="2 3">R7</strain>
    </source>
</reference>
<name>A0ABY3YWF1_STRRM</name>
<feature type="region of interest" description="Disordered" evidence="1">
    <location>
        <begin position="281"/>
        <end position="324"/>
    </location>
</feature>
<accession>A0ABY3YWF1</accession>
<evidence type="ECO:0000313" key="3">
    <source>
        <dbReference type="Proteomes" id="UP000829494"/>
    </source>
</evidence>
<feature type="compositionally biased region" description="Pro residues" evidence="1">
    <location>
        <begin position="239"/>
        <end position="261"/>
    </location>
</feature>
<dbReference type="EMBL" id="CP094298">
    <property type="protein sequence ID" value="UNZ02298.1"/>
    <property type="molecule type" value="Genomic_DNA"/>
</dbReference>
<proteinExistence type="predicted"/>
<dbReference type="Gene3D" id="3.30.70.1230">
    <property type="entry name" value="Nucleotide cyclase"/>
    <property type="match status" value="1"/>
</dbReference>
<keyword evidence="3" id="KW-1185">Reference proteome</keyword>
<dbReference type="InterPro" id="IPR029787">
    <property type="entry name" value="Nucleotide_cyclase"/>
</dbReference>
<organism evidence="2 3">
    <name type="scientific">Streptomyces rimosus subsp. rimosus</name>
    <dbReference type="NCBI Taxonomy" id="132474"/>
    <lineage>
        <taxon>Bacteria</taxon>
        <taxon>Bacillati</taxon>
        <taxon>Actinomycetota</taxon>
        <taxon>Actinomycetes</taxon>
        <taxon>Kitasatosporales</taxon>
        <taxon>Streptomycetaceae</taxon>
        <taxon>Streptomyces</taxon>
    </lineage>
</organism>
<dbReference type="GeneID" id="66858616"/>
<protein>
    <recommendedName>
        <fullName evidence="4">Guanylate cyclase domain-containing protein</fullName>
    </recommendedName>
</protein>
<sequence>MSTEALHRLVVSGDVCGSGRLGLRAKLRMREAMYDVFEAGFAAVGVTEESFHLEDRGDGVLVALDPHVPSAQLVGPWLEGVYQRLRQVNEGRAEPLRLRVAMHAGPVVRDEKGLAGRAVDLACRLCDSGTARSVMRLADRAPLLFVVSDSLYRDVVAEGGTCIEPEHYRRARVSEKETDEEAWFHVPRLPQPPLPDAASQEAPPDAAVRARERPCATGVRAARGPAPEQGGGTGHGGTVPPPASGPGPAAGPAPAPAPQPPAYAAKYRFDHIGGSNQIYDGNTFNGDFTGVRQGDAAAARGDAAPRRPATDAADDGTGAEGGAR</sequence>